<accession>A0A1Y1XDQ7</accession>
<reference evidence="2 3" key="2">
    <citation type="submission" date="2016-08" db="EMBL/GenBank/DDBJ databases">
        <title>Pervasive Adenine N6-methylation of Active Genes in Fungi.</title>
        <authorList>
            <consortium name="DOE Joint Genome Institute"/>
            <person name="Mondo S.J."/>
            <person name="Dannebaum R.O."/>
            <person name="Kuo R.C."/>
            <person name="Labutti K."/>
            <person name="Haridas S."/>
            <person name="Kuo A."/>
            <person name="Salamov A."/>
            <person name="Ahrendt S.R."/>
            <person name="Lipzen A."/>
            <person name="Sullivan W."/>
            <person name="Andreopoulos W.B."/>
            <person name="Clum A."/>
            <person name="Lindquist E."/>
            <person name="Daum C."/>
            <person name="Ramamoorthy G.K."/>
            <person name="Gryganskyi A."/>
            <person name="Culley D."/>
            <person name="Magnuson J.K."/>
            <person name="James T.Y."/>
            <person name="O'Malley M.A."/>
            <person name="Stajich J.E."/>
            <person name="Spatafora J.W."/>
            <person name="Visel A."/>
            <person name="Grigoriev I.V."/>
        </authorList>
    </citation>
    <scope>NUCLEOTIDE SEQUENCE [LARGE SCALE GENOMIC DNA]</scope>
    <source>
        <strain evidence="2 3">S4</strain>
    </source>
</reference>
<evidence type="ECO:0000259" key="1">
    <source>
        <dbReference type="PROSITE" id="PS50132"/>
    </source>
</evidence>
<dbReference type="Gene3D" id="1.10.167.10">
    <property type="entry name" value="Regulator of G-protein Signalling 4, domain 2"/>
    <property type="match status" value="1"/>
</dbReference>
<evidence type="ECO:0000313" key="3">
    <source>
        <dbReference type="Proteomes" id="UP000193944"/>
    </source>
</evidence>
<evidence type="ECO:0000313" key="2">
    <source>
        <dbReference type="EMBL" id="ORX83504.1"/>
    </source>
</evidence>
<protein>
    <recommendedName>
        <fullName evidence="1">RGS domain-containing protein</fullName>
    </recommendedName>
</protein>
<feature type="domain" description="RGS" evidence="1">
    <location>
        <begin position="3"/>
        <end position="158"/>
    </location>
</feature>
<dbReference type="EMBL" id="MCFG01000072">
    <property type="protein sequence ID" value="ORX83504.1"/>
    <property type="molecule type" value="Genomic_DNA"/>
</dbReference>
<dbReference type="OrthoDB" id="2139003at2759"/>
<dbReference type="InterPro" id="IPR016137">
    <property type="entry name" value="RGS"/>
</dbReference>
<keyword evidence="3" id="KW-1185">Reference proteome</keyword>
<name>A0A1Y1XDQ7_9FUNG</name>
<sequence length="168" mass="19667">MEYFYNILNSPNLVEELKVIALQEFSVENVLFWENYCILQKIVSRVKHKQETANESSSNSHQKLALQDFYSQNSNSHDSESYDPNYPLLPQLLPYYNSFYHTFIDLEGPAAVNITSDAIRRIYHGFYSYPTVGIFDEAKDEVVETMYFSIFPILLQQNRKQLGDLFSH</sequence>
<proteinExistence type="predicted"/>
<dbReference type="InterPro" id="IPR036305">
    <property type="entry name" value="RGS_sf"/>
</dbReference>
<dbReference type="AlphaFoldDB" id="A0A1Y1XDQ7"/>
<dbReference type="PROSITE" id="PS50132">
    <property type="entry name" value="RGS"/>
    <property type="match status" value="1"/>
</dbReference>
<reference evidence="2 3" key="1">
    <citation type="submission" date="2016-08" db="EMBL/GenBank/DDBJ databases">
        <title>A Parts List for Fungal Cellulosomes Revealed by Comparative Genomics.</title>
        <authorList>
            <consortium name="DOE Joint Genome Institute"/>
            <person name="Haitjema C.H."/>
            <person name="Gilmore S.P."/>
            <person name="Henske J.K."/>
            <person name="Solomon K.V."/>
            <person name="De Groot R."/>
            <person name="Kuo A."/>
            <person name="Mondo S.J."/>
            <person name="Salamov A.A."/>
            <person name="Labutti K."/>
            <person name="Zhao Z."/>
            <person name="Chiniquy J."/>
            <person name="Barry K."/>
            <person name="Brewer H.M."/>
            <person name="Purvine S.O."/>
            <person name="Wright A.T."/>
            <person name="Boxma B."/>
            <person name="Van Alen T."/>
            <person name="Hackstein J.H."/>
            <person name="Baker S.E."/>
            <person name="Grigoriev I.V."/>
            <person name="O'Malley M.A."/>
        </authorList>
    </citation>
    <scope>NUCLEOTIDE SEQUENCE [LARGE SCALE GENOMIC DNA]</scope>
    <source>
        <strain evidence="2 3">S4</strain>
    </source>
</reference>
<dbReference type="InterPro" id="IPR044926">
    <property type="entry name" value="RGS_subdomain_2"/>
</dbReference>
<organism evidence="2 3">
    <name type="scientific">Anaeromyces robustus</name>
    <dbReference type="NCBI Taxonomy" id="1754192"/>
    <lineage>
        <taxon>Eukaryota</taxon>
        <taxon>Fungi</taxon>
        <taxon>Fungi incertae sedis</taxon>
        <taxon>Chytridiomycota</taxon>
        <taxon>Chytridiomycota incertae sedis</taxon>
        <taxon>Neocallimastigomycetes</taxon>
        <taxon>Neocallimastigales</taxon>
        <taxon>Neocallimastigaceae</taxon>
        <taxon>Anaeromyces</taxon>
    </lineage>
</organism>
<dbReference type="SUPFAM" id="SSF48097">
    <property type="entry name" value="Regulator of G-protein signaling, RGS"/>
    <property type="match status" value="1"/>
</dbReference>
<comment type="caution">
    <text evidence="2">The sequence shown here is derived from an EMBL/GenBank/DDBJ whole genome shotgun (WGS) entry which is preliminary data.</text>
</comment>
<dbReference type="Proteomes" id="UP000193944">
    <property type="component" value="Unassembled WGS sequence"/>
</dbReference>
<gene>
    <name evidence="2" type="ORF">BCR32DRAFT_243369</name>
</gene>